<sequence length="246" mass="29085">MLLDDYDVIEIFSLVVILLLILLIISLVNRVYADDYPKTAEYIQSIEMNNGDLVCVSYPNFAGGFVTSFSRSIWSHTGTIWVDPISNIRYVLEGAIYKHNKYKHFIKIPLETWLYFNRKSIIAYKKYIGPAIDSNFIDSIYQQYNNCKLEGFNFLWARFLFDKDYYEYTKNSKLTCLEFTVILGQEINIYKKDKIYCSYFPDHVVNNKISFCEGVSYSSPIKIKYQITDTVLLREDIKNYKKFWKN</sequence>
<dbReference type="AlphaFoldDB" id="A0A6C0BDX8"/>
<accession>A0A6C0BDX8</accession>
<dbReference type="EMBL" id="MN739122">
    <property type="protein sequence ID" value="QHS90004.1"/>
    <property type="molecule type" value="Genomic_DNA"/>
</dbReference>
<feature type="transmembrane region" description="Helical" evidence="1">
    <location>
        <begin position="6"/>
        <end position="28"/>
    </location>
</feature>
<evidence type="ECO:0000313" key="2">
    <source>
        <dbReference type="EMBL" id="QHS90004.1"/>
    </source>
</evidence>
<dbReference type="Gene3D" id="3.90.1720.10">
    <property type="entry name" value="endopeptidase domain like (from Nostoc punctiforme)"/>
    <property type="match status" value="1"/>
</dbReference>
<organism evidence="2">
    <name type="scientific">viral metagenome</name>
    <dbReference type="NCBI Taxonomy" id="1070528"/>
    <lineage>
        <taxon>unclassified sequences</taxon>
        <taxon>metagenomes</taxon>
        <taxon>organismal metagenomes</taxon>
    </lineage>
</organism>
<evidence type="ECO:0000256" key="1">
    <source>
        <dbReference type="SAM" id="Phobius"/>
    </source>
</evidence>
<keyword evidence="1" id="KW-0812">Transmembrane</keyword>
<proteinExistence type="predicted"/>
<protein>
    <submittedName>
        <fullName evidence="2">Uncharacterized protein</fullName>
    </submittedName>
</protein>
<reference evidence="2" key="1">
    <citation type="journal article" date="2020" name="Nature">
        <title>Giant virus diversity and host interactions through global metagenomics.</title>
        <authorList>
            <person name="Schulz F."/>
            <person name="Roux S."/>
            <person name="Paez-Espino D."/>
            <person name="Jungbluth S."/>
            <person name="Walsh D.A."/>
            <person name="Denef V.J."/>
            <person name="McMahon K.D."/>
            <person name="Konstantinidis K.T."/>
            <person name="Eloe-Fadrosh E.A."/>
            <person name="Kyrpides N.C."/>
            <person name="Woyke T."/>
        </authorList>
    </citation>
    <scope>NUCLEOTIDE SEQUENCE</scope>
    <source>
        <strain evidence="2">GVMAG-M-3300010160-4</strain>
    </source>
</reference>
<name>A0A6C0BDX8_9ZZZZ</name>
<keyword evidence="1" id="KW-0472">Membrane</keyword>
<keyword evidence="1" id="KW-1133">Transmembrane helix</keyword>